<dbReference type="GO" id="GO:0006400">
    <property type="term" value="P:tRNA modification"/>
    <property type="evidence" value="ECO:0007669"/>
    <property type="project" value="UniProtKB-UniRule"/>
</dbReference>
<dbReference type="PANTHER" id="PTHR43268:SF3">
    <property type="entry name" value="RHODANESE-LIKE DOMAIN-CONTAINING PROTEIN 7-RELATED"/>
    <property type="match status" value="1"/>
</dbReference>
<dbReference type="Pfam" id="PF00849">
    <property type="entry name" value="PseudoU_synth_2"/>
    <property type="match status" value="1"/>
</dbReference>
<dbReference type="InterPro" id="IPR001763">
    <property type="entry name" value="Rhodanese-like_dom"/>
</dbReference>
<dbReference type="Pfam" id="PF17773">
    <property type="entry name" value="UPF0176_N"/>
    <property type="match status" value="1"/>
</dbReference>
<dbReference type="SMART" id="SM00450">
    <property type="entry name" value="RHOD"/>
    <property type="match status" value="1"/>
</dbReference>
<dbReference type="Pfam" id="PF00581">
    <property type="entry name" value="Rhodanese"/>
    <property type="match status" value="1"/>
</dbReference>
<evidence type="ECO:0000256" key="3">
    <source>
        <dbReference type="PIRSR" id="PIRSR606225-1"/>
    </source>
</evidence>
<dbReference type="InterPro" id="IPR006145">
    <property type="entry name" value="PsdUridine_synth_RsuA/RluA"/>
</dbReference>
<comment type="similarity">
    <text evidence="2">Belongs to the TrhO family.</text>
</comment>
<comment type="caution">
    <text evidence="5">The sequence shown here is derived from an EMBL/GenBank/DDBJ whole genome shotgun (WGS) entry which is preliminary data.</text>
</comment>
<name>A0A5C5VIA8_9PLAN</name>
<evidence type="ECO:0000256" key="2">
    <source>
        <dbReference type="HAMAP-Rule" id="MF_00469"/>
    </source>
</evidence>
<dbReference type="Gene3D" id="3.30.2350.10">
    <property type="entry name" value="Pseudouridine synthase"/>
    <property type="match status" value="1"/>
</dbReference>
<dbReference type="SUPFAM" id="SSF55120">
    <property type="entry name" value="Pseudouridine synthase"/>
    <property type="match status" value="1"/>
</dbReference>
<dbReference type="GO" id="GO:0140098">
    <property type="term" value="F:catalytic activity, acting on RNA"/>
    <property type="evidence" value="ECO:0007669"/>
    <property type="project" value="UniProtKB-ARBA"/>
</dbReference>
<protein>
    <recommendedName>
        <fullName evidence="2">tRNA uridine(34) hydroxylase</fullName>
        <ecNumber evidence="2">1.14.-.-</ecNumber>
    </recommendedName>
    <alternativeName>
        <fullName evidence="2">tRNA hydroxylation protein O</fullName>
    </alternativeName>
</protein>
<dbReference type="EC" id="1.14.-.-" evidence="2"/>
<dbReference type="NCBIfam" id="TIGR00005">
    <property type="entry name" value="rluA_subfam"/>
    <property type="match status" value="1"/>
</dbReference>
<dbReference type="InterPro" id="IPR036873">
    <property type="entry name" value="Rhodanese-like_dom_sf"/>
</dbReference>
<evidence type="ECO:0000256" key="1">
    <source>
        <dbReference type="ARBA" id="ARBA00010876"/>
    </source>
</evidence>
<dbReference type="NCBIfam" id="NF003703">
    <property type="entry name" value="PRK05320.1"/>
    <property type="match status" value="1"/>
</dbReference>
<dbReference type="PROSITE" id="PS50206">
    <property type="entry name" value="RHODANESE_3"/>
    <property type="match status" value="1"/>
</dbReference>
<reference evidence="5 6" key="1">
    <citation type="submission" date="2019-02" db="EMBL/GenBank/DDBJ databases">
        <title>Deep-cultivation of Planctomycetes and their phenomic and genomic characterization uncovers novel biology.</title>
        <authorList>
            <person name="Wiegand S."/>
            <person name="Jogler M."/>
            <person name="Boedeker C."/>
            <person name="Pinto D."/>
            <person name="Vollmers J."/>
            <person name="Rivas-Marin E."/>
            <person name="Kohn T."/>
            <person name="Peeters S.H."/>
            <person name="Heuer A."/>
            <person name="Rast P."/>
            <person name="Oberbeckmann S."/>
            <person name="Bunk B."/>
            <person name="Jeske O."/>
            <person name="Meyerdierks A."/>
            <person name="Storesund J.E."/>
            <person name="Kallscheuer N."/>
            <person name="Luecker S."/>
            <person name="Lage O.M."/>
            <person name="Pohl T."/>
            <person name="Merkel B.J."/>
            <person name="Hornburger P."/>
            <person name="Mueller R.-W."/>
            <person name="Bruemmer F."/>
            <person name="Labrenz M."/>
            <person name="Spormann A.M."/>
            <person name="Op Den Camp H."/>
            <person name="Overmann J."/>
            <person name="Amann R."/>
            <person name="Jetten M.S.M."/>
            <person name="Mascher T."/>
            <person name="Medema M.H."/>
            <person name="Devos D.P."/>
            <person name="Kaster A.-K."/>
            <person name="Ovreas L."/>
            <person name="Rohde M."/>
            <person name="Galperin M.Y."/>
            <person name="Jogler C."/>
        </authorList>
    </citation>
    <scope>NUCLEOTIDE SEQUENCE [LARGE SCALE GENOMIC DNA]</scope>
    <source>
        <strain evidence="5 6">KOR42</strain>
    </source>
</reference>
<keyword evidence="2" id="KW-0560">Oxidoreductase</keyword>
<gene>
    <name evidence="5" type="primary">rluA</name>
    <name evidence="2" type="synonym">trhO</name>
    <name evidence="5" type="ORF">KOR42_51790</name>
</gene>
<dbReference type="CDD" id="cd01518">
    <property type="entry name" value="RHOD_YceA"/>
    <property type="match status" value="1"/>
</dbReference>
<keyword evidence="2" id="KW-0819">tRNA processing</keyword>
<comment type="function">
    <text evidence="2">Catalyzes oxygen-dependent 5-hydroxyuridine (ho5U) modification at position 34 in tRNAs.</text>
</comment>
<evidence type="ECO:0000313" key="5">
    <source>
        <dbReference type="EMBL" id="TWT38298.1"/>
    </source>
</evidence>
<proteinExistence type="inferred from homology"/>
<feature type="domain" description="Rhodanese" evidence="4">
    <location>
        <begin position="141"/>
        <end position="235"/>
    </location>
</feature>
<comment type="similarity">
    <text evidence="1">Belongs to the pseudouridine synthase RluA family.</text>
</comment>
<dbReference type="PANTHER" id="PTHR43268">
    <property type="entry name" value="THIOSULFATE SULFURTRANSFERASE/RHODANESE-LIKE DOMAIN-CONTAINING PROTEIN 2"/>
    <property type="match status" value="1"/>
</dbReference>
<feature type="active site" evidence="3">
    <location>
        <position position="446"/>
    </location>
</feature>
<accession>A0A5C5VIA8</accession>
<dbReference type="SUPFAM" id="SSF52821">
    <property type="entry name" value="Rhodanese/Cell cycle control phosphatase"/>
    <property type="match status" value="1"/>
</dbReference>
<dbReference type="EMBL" id="SIHI01000070">
    <property type="protein sequence ID" value="TWT38298.1"/>
    <property type="molecule type" value="Genomic_DNA"/>
</dbReference>
<dbReference type="InterPro" id="IPR006225">
    <property type="entry name" value="PsdUridine_synth_RluC/D"/>
</dbReference>
<dbReference type="Gene3D" id="3.40.250.10">
    <property type="entry name" value="Rhodanese-like domain"/>
    <property type="match status" value="1"/>
</dbReference>
<evidence type="ECO:0000313" key="6">
    <source>
        <dbReference type="Proteomes" id="UP000317243"/>
    </source>
</evidence>
<comment type="catalytic activity">
    <reaction evidence="2">
        <text>uridine(34) in tRNA + AH2 + O2 = 5-hydroxyuridine(34) in tRNA + A + H2O</text>
        <dbReference type="Rhea" id="RHEA:64224"/>
        <dbReference type="Rhea" id="RHEA-COMP:11727"/>
        <dbReference type="Rhea" id="RHEA-COMP:13381"/>
        <dbReference type="ChEBI" id="CHEBI:13193"/>
        <dbReference type="ChEBI" id="CHEBI:15377"/>
        <dbReference type="ChEBI" id="CHEBI:15379"/>
        <dbReference type="ChEBI" id="CHEBI:17499"/>
        <dbReference type="ChEBI" id="CHEBI:65315"/>
        <dbReference type="ChEBI" id="CHEBI:136877"/>
    </reaction>
</comment>
<keyword evidence="6" id="KW-1185">Reference proteome</keyword>
<dbReference type="InterPro" id="IPR020103">
    <property type="entry name" value="PsdUridine_synth_cat_dom_sf"/>
</dbReference>
<dbReference type="InterPro" id="IPR040503">
    <property type="entry name" value="TRHO_N"/>
</dbReference>
<dbReference type="AlphaFoldDB" id="A0A5C5VIA8"/>
<dbReference type="Gene3D" id="3.30.70.100">
    <property type="match status" value="1"/>
</dbReference>
<dbReference type="HAMAP" id="MF_00469">
    <property type="entry name" value="TrhO"/>
    <property type="match status" value="1"/>
</dbReference>
<evidence type="ECO:0000259" key="4">
    <source>
        <dbReference type="PROSITE" id="PS50206"/>
    </source>
</evidence>
<dbReference type="PROSITE" id="PS01129">
    <property type="entry name" value="PSI_RLU"/>
    <property type="match status" value="1"/>
</dbReference>
<dbReference type="InterPro" id="IPR020936">
    <property type="entry name" value="TrhO"/>
</dbReference>
<dbReference type="GO" id="GO:0001522">
    <property type="term" value="P:pseudouridine synthesis"/>
    <property type="evidence" value="ECO:0007669"/>
    <property type="project" value="InterPro"/>
</dbReference>
<keyword evidence="5" id="KW-0413">Isomerase</keyword>
<dbReference type="InterPro" id="IPR006224">
    <property type="entry name" value="PsdUridine_synth_RluA-like_CS"/>
</dbReference>
<dbReference type="GO" id="GO:0003723">
    <property type="term" value="F:RNA binding"/>
    <property type="evidence" value="ECO:0007669"/>
    <property type="project" value="InterPro"/>
</dbReference>
<dbReference type="GO" id="GO:0016705">
    <property type="term" value="F:oxidoreductase activity, acting on paired donors, with incorporation or reduction of molecular oxygen"/>
    <property type="evidence" value="ECO:0007669"/>
    <property type="project" value="UniProtKB-UniRule"/>
</dbReference>
<dbReference type="RefSeq" id="WP_231741117.1">
    <property type="nucleotide sequence ID" value="NZ_SIHI01000070.1"/>
</dbReference>
<dbReference type="Proteomes" id="UP000317243">
    <property type="component" value="Unassembled WGS sequence"/>
</dbReference>
<dbReference type="GO" id="GO:0009982">
    <property type="term" value="F:pseudouridine synthase activity"/>
    <property type="evidence" value="ECO:0007669"/>
    <property type="project" value="InterPro"/>
</dbReference>
<organism evidence="5 6">
    <name type="scientific">Thalassoglobus neptunius</name>
    <dbReference type="NCBI Taxonomy" id="1938619"/>
    <lineage>
        <taxon>Bacteria</taxon>
        <taxon>Pseudomonadati</taxon>
        <taxon>Planctomycetota</taxon>
        <taxon>Planctomycetia</taxon>
        <taxon>Planctomycetales</taxon>
        <taxon>Planctomycetaceae</taxon>
        <taxon>Thalassoglobus</taxon>
    </lineage>
</organism>
<sequence>MTTSTSQNTSSIDGPVSEAAIVNIAAYRFVTLDDLERRRSELRELCERESLKGTILLTPEGINLFIAGRRTGVDRLLDFLKSQPEFADLEVKESLSADQPFERMLVKIKEEIIAFGVDGIDPRKRTSAKLPPKQLKEWLDVGKEVLLLDTRNDYEVRVGTFEKAVPIGVNHFRDFPTAVENLPEETRDKPIVMFCTGGIRCEKAGPFMEQAGFREIYQLEGGILKYFEDCGGDHYQGECFVFDKRVALDPNLQETSTTQCYACLAPLTPEDQQSPHYDPPHTCPHCYEDPEVIAQRQREERVRRLKEVVSPLPGSLPYDNFRPMNVPQQFDGLTLLEFLTGQHPHYGEEAWIETCNAGRIRYRGRPMAADTIVRGGYQLAHFQPAMTEPDVNAEIEILHEDDDIVVVHKPAPLPIHPCGRFHRNTLEWILNEAFQPLKLRPAHRLDANTTGVVVFGKTRAVSRELQPQFEQGTVKKTYLARVHRPKENWQQLTCDARISRETTECGGREIDDENGLQAITHLTRLADFEDGTTLLEVVPETGRTNQIRVHLWHLGCPILGDPLYLPQQELGSTQTIPVGKQMCLHASELSITHPTSKEVVSFVAPRPVWVEATFSA</sequence>